<dbReference type="HOGENOM" id="CLU_2410273_0_0_5"/>
<gene>
    <name evidence="2" type="ordered locus">Nwi_2057</name>
</gene>
<dbReference type="Proteomes" id="UP000002531">
    <property type="component" value="Chromosome"/>
</dbReference>
<keyword evidence="3" id="KW-1185">Reference proteome</keyword>
<organism evidence="2 3">
    <name type="scientific">Nitrobacter winogradskyi (strain ATCC 25391 / DSM 10237 / CIP 104748 / NCIMB 11846 / Nb-255)</name>
    <dbReference type="NCBI Taxonomy" id="323098"/>
    <lineage>
        <taxon>Bacteria</taxon>
        <taxon>Pseudomonadati</taxon>
        <taxon>Pseudomonadota</taxon>
        <taxon>Alphaproteobacteria</taxon>
        <taxon>Hyphomicrobiales</taxon>
        <taxon>Nitrobacteraceae</taxon>
        <taxon>Nitrobacter</taxon>
    </lineage>
</organism>
<evidence type="ECO:0000256" key="1">
    <source>
        <dbReference type="SAM" id="MobiDB-lite"/>
    </source>
</evidence>
<dbReference type="KEGG" id="nwi:Nwi_2057"/>
<dbReference type="EMBL" id="CP000115">
    <property type="protein sequence ID" value="ABA05315.1"/>
    <property type="molecule type" value="Genomic_DNA"/>
</dbReference>
<proteinExistence type="predicted"/>
<dbReference type="AlphaFoldDB" id="Q3SQX6"/>
<sequence length="92" mass="10415">MHRMRLLGRRKNHEMDQQQSDAADGYRFFVDDAARRLRIVSRLLTELSVRPSFLAIAAVPTPCSLSAINRSSSVGAHLRDDFCITAQRRTGE</sequence>
<name>Q3SQX6_NITWN</name>
<feature type="compositionally biased region" description="Basic residues" evidence="1">
    <location>
        <begin position="1"/>
        <end position="12"/>
    </location>
</feature>
<evidence type="ECO:0000313" key="3">
    <source>
        <dbReference type="Proteomes" id="UP000002531"/>
    </source>
</evidence>
<evidence type="ECO:0000313" key="2">
    <source>
        <dbReference type="EMBL" id="ABA05315.1"/>
    </source>
</evidence>
<reference evidence="2 3" key="1">
    <citation type="journal article" date="2006" name="Appl. Environ. Microbiol.">
        <title>Genome sequence of the chemolithoautotrophic nitrite-oxidizing bacterium Nitrobacter winogradskyi Nb-255.</title>
        <authorList>
            <person name="Starkenburg S.R."/>
            <person name="Chain P.S."/>
            <person name="Sayavedra-Soto L.A."/>
            <person name="Hauser L."/>
            <person name="Land M.L."/>
            <person name="Larimer F.W."/>
            <person name="Malfatti S.A."/>
            <person name="Klotz M.G."/>
            <person name="Bottomley P.J."/>
            <person name="Arp D.J."/>
            <person name="Hickey W.J."/>
        </authorList>
    </citation>
    <scope>NUCLEOTIDE SEQUENCE [LARGE SCALE GENOMIC DNA]</scope>
    <source>
        <strain evidence="3">ATCC 25391 / DSM 10237 / CIP 104748 / NCIMB 11846 / Nb-255</strain>
    </source>
</reference>
<accession>Q3SQX6</accession>
<protein>
    <submittedName>
        <fullName evidence="2">Uncharacterized protein</fullName>
    </submittedName>
</protein>
<dbReference type="STRING" id="323098.Nwi_2057"/>
<feature type="region of interest" description="Disordered" evidence="1">
    <location>
        <begin position="1"/>
        <end position="20"/>
    </location>
</feature>